<feature type="transmembrane region" description="Helical" evidence="2">
    <location>
        <begin position="159"/>
        <end position="178"/>
    </location>
</feature>
<organism evidence="3 4">
    <name type="scientific">Candidatus Brachybacterium merdavium</name>
    <dbReference type="NCBI Taxonomy" id="2838513"/>
    <lineage>
        <taxon>Bacteria</taxon>
        <taxon>Bacillati</taxon>
        <taxon>Actinomycetota</taxon>
        <taxon>Actinomycetes</taxon>
        <taxon>Micrococcales</taxon>
        <taxon>Dermabacteraceae</taxon>
        <taxon>Brachybacterium</taxon>
    </lineage>
</organism>
<dbReference type="AlphaFoldDB" id="A0A9D2RMU4"/>
<evidence type="ECO:0000256" key="1">
    <source>
        <dbReference type="SAM" id="MobiDB-lite"/>
    </source>
</evidence>
<feature type="transmembrane region" description="Helical" evidence="2">
    <location>
        <begin position="642"/>
        <end position="665"/>
    </location>
</feature>
<feature type="transmembrane region" description="Helical" evidence="2">
    <location>
        <begin position="513"/>
        <end position="536"/>
    </location>
</feature>
<dbReference type="EMBL" id="DWZH01000029">
    <property type="protein sequence ID" value="HJB09649.1"/>
    <property type="molecule type" value="Genomic_DNA"/>
</dbReference>
<evidence type="ECO:0000313" key="3">
    <source>
        <dbReference type="EMBL" id="HJB09649.1"/>
    </source>
</evidence>
<feature type="transmembrane region" description="Helical" evidence="2">
    <location>
        <begin position="92"/>
        <end position="118"/>
    </location>
</feature>
<keyword evidence="2" id="KW-0812">Transmembrane</keyword>
<accession>A0A9D2RMU4</accession>
<feature type="transmembrane region" description="Helical" evidence="2">
    <location>
        <begin position="224"/>
        <end position="247"/>
    </location>
</feature>
<name>A0A9D2RMU4_9MICO</name>
<proteinExistence type="predicted"/>
<keyword evidence="2" id="KW-1133">Transmembrane helix</keyword>
<reference evidence="3" key="2">
    <citation type="submission" date="2021-04" db="EMBL/GenBank/DDBJ databases">
        <authorList>
            <person name="Gilroy R."/>
        </authorList>
    </citation>
    <scope>NUCLEOTIDE SEQUENCE</scope>
    <source>
        <strain evidence="3">ChiHjej13B12-24818</strain>
    </source>
</reference>
<feature type="transmembrane region" description="Helical" evidence="2">
    <location>
        <begin position="130"/>
        <end position="153"/>
    </location>
</feature>
<feature type="transmembrane region" description="Helical" evidence="2">
    <location>
        <begin position="735"/>
        <end position="755"/>
    </location>
</feature>
<evidence type="ECO:0000313" key="4">
    <source>
        <dbReference type="Proteomes" id="UP000823823"/>
    </source>
</evidence>
<sequence length="830" mass="83477">MDLITQFPLGDDIAVTLLVLAGLSIAALVAGAIVPSRLRRDEDSEDVDETLGRRLGVHLASAGSIILWVGLPALVLLYLASGTTDERIMRSAMMLVGLLLGPLAAWRGIAVQLAVLGVAADRRPALIARLGALTVAGALGVAVLPIAIVVWFLQEGAGWSLISLAGGAAISALAIRACSAPVDTAAASATLLVGTDEHELEADDAGNLGTPHLRAARMFRRGGALSADLVAVTTALAGAGVLLGVPVLAAEGVLVVLLGLGVAMLAAAVVAVIPHVGRPGHETGALRLGGLSAAVLGGAGMVAAAALWLPRTYKDLRFEHAGMANFTDPAIAGSEPMPREQMEPQIEEAVADMSQWISATDDSRDASVFLDLLTLYTVSPSAVAAGALGLGVLAALAAVLLAAGIGDRQGGTVLRAARTSRTGGALGTAAGLGSTALIAAGAVGLLILIATVLSVLSAGVPNLALALLAYSGLGALVVVAGFAASLAAPSLVDGAEVERGLRDAGTSAAIGPRVVLLLTAVLPALAVVGTVVSSLQSAPRTETVWEDRALHAVTPMSLPLLGGVALGAVTVLLVTASLLDASRRSGALAVVDTRAGMLEGQDRVLLNETPEATRRAVLAPVVVVVLMPLVAGFGLGPAALPGLLIGGVISAAALGLWALGSATALEGAADLISTGRYGGPGSWGHSGALGGAVLTGVLRSAVGSVALPLLLSTSLLTTLSVSAAIGMVTDGTSMYLRWGVAVVALVVMTTCWVIAATAPEVDLEDEIGAISRPLFAREEEQEGTLEAMNWEVDEDDEGSDDGAAPAPKPSRRRRKGRRRADQADQDASQD</sequence>
<feature type="transmembrane region" description="Helical" evidence="2">
    <location>
        <begin position="285"/>
        <end position="309"/>
    </location>
</feature>
<reference evidence="3" key="1">
    <citation type="journal article" date="2021" name="PeerJ">
        <title>Extensive microbial diversity within the chicken gut microbiome revealed by metagenomics and culture.</title>
        <authorList>
            <person name="Gilroy R."/>
            <person name="Ravi A."/>
            <person name="Getino M."/>
            <person name="Pursley I."/>
            <person name="Horton D.L."/>
            <person name="Alikhan N.F."/>
            <person name="Baker D."/>
            <person name="Gharbi K."/>
            <person name="Hall N."/>
            <person name="Watson M."/>
            <person name="Adriaenssens E.M."/>
            <person name="Foster-Nyarko E."/>
            <person name="Jarju S."/>
            <person name="Secka A."/>
            <person name="Antonio M."/>
            <person name="Oren A."/>
            <person name="Chaudhuri R.R."/>
            <person name="La Ragione R."/>
            <person name="Hildebrand F."/>
            <person name="Pallen M.J."/>
        </authorList>
    </citation>
    <scope>NUCLEOTIDE SEQUENCE</scope>
    <source>
        <strain evidence="3">ChiHjej13B12-24818</strain>
    </source>
</reference>
<evidence type="ECO:0000256" key="2">
    <source>
        <dbReference type="SAM" id="Phobius"/>
    </source>
</evidence>
<feature type="transmembrane region" description="Helical" evidence="2">
    <location>
        <begin position="705"/>
        <end position="728"/>
    </location>
</feature>
<keyword evidence="2" id="KW-0472">Membrane</keyword>
<protein>
    <submittedName>
        <fullName evidence="3">Pyrophosphatase</fullName>
    </submittedName>
</protein>
<feature type="transmembrane region" description="Helical" evidence="2">
    <location>
        <begin position="382"/>
        <end position="405"/>
    </location>
</feature>
<feature type="transmembrane region" description="Helical" evidence="2">
    <location>
        <begin position="253"/>
        <end position="273"/>
    </location>
</feature>
<feature type="transmembrane region" description="Helical" evidence="2">
    <location>
        <begin position="426"/>
        <end position="456"/>
    </location>
</feature>
<feature type="transmembrane region" description="Helical" evidence="2">
    <location>
        <begin position="556"/>
        <end position="579"/>
    </location>
</feature>
<feature type="transmembrane region" description="Helical" evidence="2">
    <location>
        <begin position="13"/>
        <end position="34"/>
    </location>
</feature>
<comment type="caution">
    <text evidence="3">The sequence shown here is derived from an EMBL/GenBank/DDBJ whole genome shotgun (WGS) entry which is preliminary data.</text>
</comment>
<feature type="transmembrane region" description="Helical" evidence="2">
    <location>
        <begin position="468"/>
        <end position="492"/>
    </location>
</feature>
<feature type="region of interest" description="Disordered" evidence="1">
    <location>
        <begin position="779"/>
        <end position="830"/>
    </location>
</feature>
<feature type="transmembrane region" description="Helical" evidence="2">
    <location>
        <begin position="55"/>
        <end position="80"/>
    </location>
</feature>
<feature type="compositionally biased region" description="Acidic residues" evidence="1">
    <location>
        <begin position="791"/>
        <end position="800"/>
    </location>
</feature>
<feature type="compositionally biased region" description="Basic residues" evidence="1">
    <location>
        <begin position="809"/>
        <end position="818"/>
    </location>
</feature>
<gene>
    <name evidence="3" type="ORF">H9786_03800</name>
</gene>
<dbReference type="Proteomes" id="UP000823823">
    <property type="component" value="Unassembled WGS sequence"/>
</dbReference>
<feature type="transmembrane region" description="Helical" evidence="2">
    <location>
        <begin position="616"/>
        <end position="636"/>
    </location>
</feature>